<evidence type="ECO:0000256" key="9">
    <source>
        <dbReference type="SAM" id="Phobius"/>
    </source>
</evidence>
<protein>
    <recommendedName>
        <fullName evidence="10">MRH domain-containing protein</fullName>
    </recommendedName>
</protein>
<keyword evidence="2" id="KW-0813">Transport</keyword>
<dbReference type="AlphaFoldDB" id="A0ABD0LP88"/>
<dbReference type="PANTHER" id="PTHR15071:SF0">
    <property type="entry name" value="MANNOSE 6-PHOSPHATE RECEPTOR-LIKE PROTEIN 1"/>
    <property type="match status" value="1"/>
</dbReference>
<dbReference type="SUPFAM" id="SSF50911">
    <property type="entry name" value="Mannose 6-phosphate receptor domain"/>
    <property type="match status" value="1"/>
</dbReference>
<dbReference type="Gene3D" id="2.70.130.10">
    <property type="entry name" value="Mannose-6-phosphate receptor binding domain"/>
    <property type="match status" value="1"/>
</dbReference>
<keyword evidence="5 9" id="KW-1133">Transmembrane helix</keyword>
<comment type="caution">
    <text evidence="11">The sequence shown here is derived from an EMBL/GenBank/DDBJ whole genome shotgun (WGS) entry which is preliminary data.</text>
</comment>
<proteinExistence type="predicted"/>
<evidence type="ECO:0000313" key="12">
    <source>
        <dbReference type="Proteomes" id="UP001519460"/>
    </source>
</evidence>
<evidence type="ECO:0000256" key="5">
    <source>
        <dbReference type="ARBA" id="ARBA00022989"/>
    </source>
</evidence>
<keyword evidence="7" id="KW-1015">Disulfide bond</keyword>
<dbReference type="PANTHER" id="PTHR15071">
    <property type="entry name" value="MANNOSE-6-PHOSPHATE RECEPTOR FAMILY MEMBER"/>
    <property type="match status" value="1"/>
</dbReference>
<sequence>MATKTAAAQAAPNTTTTATSANVTETNTNWMRIFNLINPKETFPLENSDQVKSNQTVTTHAPINTQHNVTTPRKWRWFFSQVPKTRPDFNPAFVNPKQIFPIENSRDRFQFGHPVTKHAPTNRPKAGEQGIGGCRKLNPCRCEADDGSYVDLTPIANKDKTPRFRDVPDFTGQYSYSWNPCFGFNEGSCNDVGWVPDASPAYYNLGNQTSVDFEVSSERGLTMKYIGDGGLYVAFRQSYVQLVCDQDVEADFKAEGEPEPLSGVYYFTLRSRYACPVGGRNVTTRPPPVTTPPTPGVITVTSGPGPTPDPVYNLKTVVDLLFCLLITAAVGVVVLLLLLVAIIVKRNTLTSLESAPDTAREKWPLP</sequence>
<keyword evidence="12" id="KW-1185">Reference proteome</keyword>
<dbReference type="GO" id="GO:0010008">
    <property type="term" value="C:endosome membrane"/>
    <property type="evidence" value="ECO:0007669"/>
    <property type="project" value="UniProtKB-SubCell"/>
</dbReference>
<reference evidence="11 12" key="1">
    <citation type="journal article" date="2023" name="Sci. Data">
        <title>Genome assembly of the Korean intertidal mud-creeper Batillaria attramentaria.</title>
        <authorList>
            <person name="Patra A.K."/>
            <person name="Ho P.T."/>
            <person name="Jun S."/>
            <person name="Lee S.J."/>
            <person name="Kim Y."/>
            <person name="Won Y.J."/>
        </authorList>
    </citation>
    <scope>NUCLEOTIDE SEQUENCE [LARGE SCALE GENOMIC DNA]</scope>
    <source>
        <strain evidence="11">Wonlab-2016</strain>
    </source>
</reference>
<evidence type="ECO:0000259" key="10">
    <source>
        <dbReference type="PROSITE" id="PS51914"/>
    </source>
</evidence>
<dbReference type="InterPro" id="IPR009011">
    <property type="entry name" value="Man6P_isomerase_rcpt-bd_dom_sf"/>
</dbReference>
<dbReference type="PROSITE" id="PS51914">
    <property type="entry name" value="MRH"/>
    <property type="match status" value="1"/>
</dbReference>
<gene>
    <name evidence="11" type="ORF">BaRGS_00008067</name>
</gene>
<evidence type="ECO:0000256" key="6">
    <source>
        <dbReference type="ARBA" id="ARBA00023136"/>
    </source>
</evidence>
<keyword evidence="4" id="KW-0732">Signal</keyword>
<evidence type="ECO:0000256" key="3">
    <source>
        <dbReference type="ARBA" id="ARBA00022692"/>
    </source>
</evidence>
<evidence type="ECO:0000256" key="7">
    <source>
        <dbReference type="ARBA" id="ARBA00023157"/>
    </source>
</evidence>
<keyword evidence="6 9" id="KW-0472">Membrane</keyword>
<organism evidence="11 12">
    <name type="scientific">Batillaria attramentaria</name>
    <dbReference type="NCBI Taxonomy" id="370345"/>
    <lineage>
        <taxon>Eukaryota</taxon>
        <taxon>Metazoa</taxon>
        <taxon>Spiralia</taxon>
        <taxon>Lophotrochozoa</taxon>
        <taxon>Mollusca</taxon>
        <taxon>Gastropoda</taxon>
        <taxon>Caenogastropoda</taxon>
        <taxon>Sorbeoconcha</taxon>
        <taxon>Cerithioidea</taxon>
        <taxon>Batillariidae</taxon>
        <taxon>Batillaria</taxon>
    </lineage>
</organism>
<dbReference type="Proteomes" id="UP001519460">
    <property type="component" value="Unassembled WGS sequence"/>
</dbReference>
<dbReference type="InterPro" id="IPR044865">
    <property type="entry name" value="MRH_dom"/>
</dbReference>
<evidence type="ECO:0000313" key="11">
    <source>
        <dbReference type="EMBL" id="KAK7500823.1"/>
    </source>
</evidence>
<feature type="transmembrane region" description="Helical" evidence="9">
    <location>
        <begin position="317"/>
        <end position="344"/>
    </location>
</feature>
<feature type="domain" description="MRH" evidence="10">
    <location>
        <begin position="145"/>
        <end position="277"/>
    </location>
</feature>
<evidence type="ECO:0000256" key="1">
    <source>
        <dbReference type="ARBA" id="ARBA00004308"/>
    </source>
</evidence>
<evidence type="ECO:0000256" key="4">
    <source>
        <dbReference type="ARBA" id="ARBA00022729"/>
    </source>
</evidence>
<comment type="subcellular location">
    <subcellularLocation>
        <location evidence="1">Endomembrane system</location>
    </subcellularLocation>
</comment>
<evidence type="ECO:0000256" key="2">
    <source>
        <dbReference type="ARBA" id="ARBA00022448"/>
    </source>
</evidence>
<evidence type="ECO:0000256" key="8">
    <source>
        <dbReference type="SAM" id="MobiDB-lite"/>
    </source>
</evidence>
<keyword evidence="3 9" id="KW-0812">Transmembrane</keyword>
<dbReference type="GO" id="GO:0000139">
    <property type="term" value="C:Golgi membrane"/>
    <property type="evidence" value="ECO:0007669"/>
    <property type="project" value="UniProtKB-SubCell"/>
</dbReference>
<feature type="region of interest" description="Disordered" evidence="8">
    <location>
        <begin position="1"/>
        <end position="23"/>
    </location>
</feature>
<dbReference type="EMBL" id="JACVVK020000035">
    <property type="protein sequence ID" value="KAK7500823.1"/>
    <property type="molecule type" value="Genomic_DNA"/>
</dbReference>
<accession>A0ABD0LP88</accession>
<name>A0ABD0LP88_9CAEN</name>